<accession>A0ABT7E7K4</accession>
<proteinExistence type="predicted"/>
<protein>
    <submittedName>
        <fullName evidence="2">Cyclodeaminase/cyclohydrolase family protein</fullName>
    </submittedName>
</protein>
<sequence>MKLIDMSIIEFCEEVDSNSPAPGGGSVAALASDIGIGLARMMAHLSFGKKKYEGLDEDIRAEFVDRFNKLGDIRQELVELIDKDTESFNEVMKAMRMPKETEQEIKLRKNAIQDATLFSIDVPFKTAKLSLKALELLQYLVKHGNQNAITDIGVGTLMLYTGLEGAILNVKVNLMGIDNRELHDTYSGSCKQILSDAKIIKDKLIEDIHLKLES</sequence>
<dbReference type="Pfam" id="PF04961">
    <property type="entry name" value="FTCD_C"/>
    <property type="match status" value="1"/>
</dbReference>
<name>A0ABT7E7K4_9FIRM</name>
<comment type="caution">
    <text evidence="2">The sequence shown here is derived from an EMBL/GenBank/DDBJ whole genome shotgun (WGS) entry which is preliminary data.</text>
</comment>
<gene>
    <name evidence="2" type="ORF">QOZ84_04945</name>
</gene>
<dbReference type="Proteomes" id="UP001301012">
    <property type="component" value="Unassembled WGS sequence"/>
</dbReference>
<evidence type="ECO:0000259" key="1">
    <source>
        <dbReference type="Pfam" id="PF04961"/>
    </source>
</evidence>
<dbReference type="InterPro" id="IPR007044">
    <property type="entry name" value="Cyclodeamin/CycHdrlase"/>
</dbReference>
<reference evidence="2 3" key="1">
    <citation type="submission" date="2023-05" db="EMBL/GenBank/DDBJ databases">
        <title>Rombocin, a short stable natural nisin variant, displays selective antimicrobial activity against Listeria monocytogenes and employs dual mode of action to kill target bacterial strains.</title>
        <authorList>
            <person name="Wambui J."/>
            <person name="Stephan R."/>
            <person name="Kuipers O.P."/>
        </authorList>
    </citation>
    <scope>NUCLEOTIDE SEQUENCE [LARGE SCALE GENOMIC DNA]</scope>
    <source>
        <strain evidence="2 3">RC002</strain>
    </source>
</reference>
<dbReference type="InterPro" id="IPR036178">
    <property type="entry name" value="Formintransfe-cycloase-like_sf"/>
</dbReference>
<organism evidence="2 3">
    <name type="scientific">Romboutsia sedimentorum</name>
    <dbReference type="NCBI Taxonomy" id="1368474"/>
    <lineage>
        <taxon>Bacteria</taxon>
        <taxon>Bacillati</taxon>
        <taxon>Bacillota</taxon>
        <taxon>Clostridia</taxon>
        <taxon>Peptostreptococcales</taxon>
        <taxon>Peptostreptococcaceae</taxon>
        <taxon>Romboutsia</taxon>
    </lineage>
</organism>
<dbReference type="SUPFAM" id="SSF101262">
    <property type="entry name" value="Methenyltetrahydrofolate cyclohydrolase-like"/>
    <property type="match status" value="1"/>
</dbReference>
<evidence type="ECO:0000313" key="3">
    <source>
        <dbReference type="Proteomes" id="UP001301012"/>
    </source>
</evidence>
<evidence type="ECO:0000313" key="2">
    <source>
        <dbReference type="EMBL" id="MDK2562886.1"/>
    </source>
</evidence>
<dbReference type="EMBL" id="JASKYM010000001">
    <property type="protein sequence ID" value="MDK2562886.1"/>
    <property type="molecule type" value="Genomic_DNA"/>
</dbReference>
<dbReference type="Gene3D" id="1.20.120.680">
    <property type="entry name" value="Formiminotetrahydrofolate cyclodeaminase monomer, up-and-down helical bundle"/>
    <property type="match status" value="1"/>
</dbReference>
<dbReference type="RefSeq" id="WP_284131837.1">
    <property type="nucleotide sequence ID" value="NZ_JASKYM010000001.1"/>
</dbReference>
<feature type="domain" description="Cyclodeaminase/cyclohydrolase" evidence="1">
    <location>
        <begin position="8"/>
        <end position="190"/>
    </location>
</feature>
<keyword evidence="3" id="KW-1185">Reference proteome</keyword>